<evidence type="ECO:0000313" key="9">
    <source>
        <dbReference type="Proteomes" id="UP001634394"/>
    </source>
</evidence>
<dbReference type="Gene3D" id="2.170.140.10">
    <property type="entry name" value="Chitin binding domain"/>
    <property type="match status" value="1"/>
</dbReference>
<evidence type="ECO:0000256" key="1">
    <source>
        <dbReference type="ARBA" id="ARBA00022669"/>
    </source>
</evidence>
<keyword evidence="3" id="KW-0677">Repeat</keyword>
<protein>
    <recommendedName>
        <fullName evidence="7">Chitin-binding type-2 domain-containing protein</fullName>
    </recommendedName>
</protein>
<evidence type="ECO:0000259" key="7">
    <source>
        <dbReference type="PROSITE" id="PS50940"/>
    </source>
</evidence>
<dbReference type="PANTHER" id="PTHR23301">
    <property type="entry name" value="CHITIN BINDING PERITROPHIN-A"/>
    <property type="match status" value="1"/>
</dbReference>
<dbReference type="InterPro" id="IPR002557">
    <property type="entry name" value="Chitin-bd_dom"/>
</dbReference>
<dbReference type="PROSITE" id="PS50940">
    <property type="entry name" value="CHIT_BIND_II"/>
    <property type="match status" value="2"/>
</dbReference>
<dbReference type="InterPro" id="IPR051940">
    <property type="entry name" value="Chitin_bind-dev_reg"/>
</dbReference>
<dbReference type="GO" id="GO:0008061">
    <property type="term" value="F:chitin binding"/>
    <property type="evidence" value="ECO:0007669"/>
    <property type="project" value="UniProtKB-KW"/>
</dbReference>
<sequence length="165" mass="18599">METFDITIGIIIALLPAVVCSTSTNCEDTCVGKADGNYQYCPDCHHYMICIDEYEYIMPCPSSLVWDDHKKMCYWTSSTCNTLQNGTSIHGCDDSCVGKGRGFYQYCHDCHQYVLCIDGYKYVMPCPSDLEWDDMTKMCNWTSSTCRMSKSNHSADSLSTGKSNI</sequence>
<evidence type="ECO:0000313" key="8">
    <source>
        <dbReference type="EMBL" id="KAL3886807.1"/>
    </source>
</evidence>
<dbReference type="PANTHER" id="PTHR23301:SF0">
    <property type="entry name" value="CHITIN-BINDING TYPE-2 DOMAIN-CONTAINING PROTEIN-RELATED"/>
    <property type="match status" value="1"/>
</dbReference>
<evidence type="ECO:0000256" key="6">
    <source>
        <dbReference type="SAM" id="SignalP"/>
    </source>
</evidence>
<evidence type="ECO:0000256" key="4">
    <source>
        <dbReference type="ARBA" id="ARBA00023157"/>
    </source>
</evidence>
<evidence type="ECO:0000256" key="2">
    <source>
        <dbReference type="ARBA" id="ARBA00022729"/>
    </source>
</evidence>
<dbReference type="SUPFAM" id="SSF57625">
    <property type="entry name" value="Invertebrate chitin-binding proteins"/>
    <property type="match status" value="2"/>
</dbReference>
<evidence type="ECO:0000256" key="3">
    <source>
        <dbReference type="ARBA" id="ARBA00022737"/>
    </source>
</evidence>
<reference evidence="8 9" key="1">
    <citation type="submission" date="2024-11" db="EMBL/GenBank/DDBJ databases">
        <title>Chromosome-level genome assembly of the freshwater bivalve Anodonta woodiana.</title>
        <authorList>
            <person name="Chen X."/>
        </authorList>
    </citation>
    <scope>NUCLEOTIDE SEQUENCE [LARGE SCALE GENOMIC DNA]</scope>
    <source>
        <strain evidence="8">MN2024</strain>
        <tissue evidence="8">Gills</tissue>
    </source>
</reference>
<dbReference type="AlphaFoldDB" id="A0ABD3XP24"/>
<dbReference type="Proteomes" id="UP001634394">
    <property type="component" value="Unassembled WGS sequence"/>
</dbReference>
<dbReference type="Gene3D" id="3.20.20.80">
    <property type="entry name" value="Glycosidases"/>
    <property type="match status" value="1"/>
</dbReference>
<proteinExistence type="predicted"/>
<feature type="chain" id="PRO_5044850745" description="Chitin-binding type-2 domain-containing protein" evidence="6">
    <location>
        <begin position="22"/>
        <end position="165"/>
    </location>
</feature>
<dbReference type="Pfam" id="PF01607">
    <property type="entry name" value="CBM_14"/>
    <property type="match status" value="2"/>
</dbReference>
<name>A0ABD3XP24_SINWO</name>
<keyword evidence="4" id="KW-1015">Disulfide bond</keyword>
<feature type="signal peptide" evidence="6">
    <location>
        <begin position="1"/>
        <end position="21"/>
    </location>
</feature>
<keyword evidence="1" id="KW-0147">Chitin-binding</keyword>
<dbReference type="InterPro" id="IPR036508">
    <property type="entry name" value="Chitin-bd_dom_sf"/>
</dbReference>
<keyword evidence="2 6" id="KW-0732">Signal</keyword>
<gene>
    <name evidence="8" type="ORF">ACJMK2_026776</name>
</gene>
<evidence type="ECO:0000256" key="5">
    <source>
        <dbReference type="ARBA" id="ARBA00023180"/>
    </source>
</evidence>
<comment type="caution">
    <text evidence="8">The sequence shown here is derived from an EMBL/GenBank/DDBJ whole genome shotgun (WGS) entry which is preliminary data.</text>
</comment>
<keyword evidence="9" id="KW-1185">Reference proteome</keyword>
<organism evidence="8 9">
    <name type="scientific">Sinanodonta woodiana</name>
    <name type="common">Chinese pond mussel</name>
    <name type="synonym">Anodonta woodiana</name>
    <dbReference type="NCBI Taxonomy" id="1069815"/>
    <lineage>
        <taxon>Eukaryota</taxon>
        <taxon>Metazoa</taxon>
        <taxon>Spiralia</taxon>
        <taxon>Lophotrochozoa</taxon>
        <taxon>Mollusca</taxon>
        <taxon>Bivalvia</taxon>
        <taxon>Autobranchia</taxon>
        <taxon>Heteroconchia</taxon>
        <taxon>Palaeoheterodonta</taxon>
        <taxon>Unionida</taxon>
        <taxon>Unionoidea</taxon>
        <taxon>Unionidae</taxon>
        <taxon>Unioninae</taxon>
        <taxon>Sinanodonta</taxon>
    </lineage>
</organism>
<feature type="domain" description="Chitin-binding type-2" evidence="7">
    <location>
        <begin position="27"/>
        <end position="82"/>
    </location>
</feature>
<accession>A0ABD3XP24</accession>
<dbReference type="EMBL" id="JBJQND010000002">
    <property type="protein sequence ID" value="KAL3886807.1"/>
    <property type="molecule type" value="Genomic_DNA"/>
</dbReference>
<keyword evidence="5" id="KW-0325">Glycoprotein</keyword>
<dbReference type="SMART" id="SM00494">
    <property type="entry name" value="ChtBD2"/>
    <property type="match status" value="2"/>
</dbReference>
<feature type="domain" description="Chitin-binding type-2" evidence="7">
    <location>
        <begin position="93"/>
        <end position="148"/>
    </location>
</feature>